<dbReference type="InterPro" id="IPR050526">
    <property type="entry name" value="Rubredoxin_ET"/>
</dbReference>
<dbReference type="GO" id="GO:0005506">
    <property type="term" value="F:iron ion binding"/>
    <property type="evidence" value="ECO:0007669"/>
    <property type="project" value="InterPro"/>
</dbReference>
<keyword evidence="2" id="KW-0813">Transport</keyword>
<keyword evidence="3" id="KW-0479">Metal-binding</keyword>
<keyword evidence="5" id="KW-0408">Iron</keyword>
<comment type="cofactor">
    <cofactor evidence="1">
        <name>Fe(3+)</name>
        <dbReference type="ChEBI" id="CHEBI:29034"/>
    </cofactor>
</comment>
<dbReference type="GO" id="GO:0009055">
    <property type="term" value="F:electron transfer activity"/>
    <property type="evidence" value="ECO:0007669"/>
    <property type="project" value="TreeGrafter"/>
</dbReference>
<dbReference type="PRINTS" id="PR00163">
    <property type="entry name" value="RUBREDOXIN"/>
</dbReference>
<dbReference type="SUPFAM" id="SSF57802">
    <property type="entry name" value="Rubredoxin-like"/>
    <property type="match status" value="2"/>
</dbReference>
<reference evidence="8" key="1">
    <citation type="submission" date="2016-10" db="EMBL/GenBank/DDBJ databases">
        <authorList>
            <person name="Varghese N."/>
            <person name="Submissions S."/>
        </authorList>
    </citation>
    <scope>NUCLEOTIDE SEQUENCE [LARGE SCALE GENOMIC DNA]</scope>
    <source>
        <strain evidence="8">DSM 8344</strain>
    </source>
</reference>
<evidence type="ECO:0000259" key="6">
    <source>
        <dbReference type="PROSITE" id="PS50903"/>
    </source>
</evidence>
<organism evidence="7 8">
    <name type="scientific">Desulfosporosinus hippei DSM 8344</name>
    <dbReference type="NCBI Taxonomy" id="1121419"/>
    <lineage>
        <taxon>Bacteria</taxon>
        <taxon>Bacillati</taxon>
        <taxon>Bacillota</taxon>
        <taxon>Clostridia</taxon>
        <taxon>Eubacteriales</taxon>
        <taxon>Desulfitobacteriaceae</taxon>
        <taxon>Desulfosporosinus</taxon>
    </lineage>
</organism>
<dbReference type="Pfam" id="PF00301">
    <property type="entry name" value="Rubredoxin"/>
    <property type="match status" value="1"/>
</dbReference>
<evidence type="ECO:0000256" key="3">
    <source>
        <dbReference type="ARBA" id="ARBA00022723"/>
    </source>
</evidence>
<accession>A0A1G8FTF6</accession>
<evidence type="ECO:0000313" key="7">
    <source>
        <dbReference type="EMBL" id="SDH85390.1"/>
    </source>
</evidence>
<dbReference type="Proteomes" id="UP000198656">
    <property type="component" value="Unassembled WGS sequence"/>
</dbReference>
<dbReference type="PROSITE" id="PS50903">
    <property type="entry name" value="RUBREDOXIN_LIKE"/>
    <property type="match status" value="2"/>
</dbReference>
<protein>
    <submittedName>
        <fullName evidence="7">Rubredoxin</fullName>
    </submittedName>
</protein>
<feature type="domain" description="Rubredoxin-like" evidence="6">
    <location>
        <begin position="1"/>
        <end position="52"/>
    </location>
</feature>
<dbReference type="InterPro" id="IPR024935">
    <property type="entry name" value="Rubredoxin_dom"/>
</dbReference>
<dbReference type="EMBL" id="FNCP01000020">
    <property type="protein sequence ID" value="SDH85390.1"/>
    <property type="molecule type" value="Genomic_DNA"/>
</dbReference>
<evidence type="ECO:0000256" key="5">
    <source>
        <dbReference type="ARBA" id="ARBA00023004"/>
    </source>
</evidence>
<dbReference type="CDD" id="cd00730">
    <property type="entry name" value="rubredoxin"/>
    <property type="match status" value="1"/>
</dbReference>
<evidence type="ECO:0000256" key="2">
    <source>
        <dbReference type="ARBA" id="ARBA00022448"/>
    </source>
</evidence>
<proteinExistence type="predicted"/>
<dbReference type="AlphaFoldDB" id="A0A1G8FTF6"/>
<keyword evidence="4" id="KW-0249">Electron transport</keyword>
<dbReference type="GO" id="GO:0043448">
    <property type="term" value="P:alkane catabolic process"/>
    <property type="evidence" value="ECO:0007669"/>
    <property type="project" value="TreeGrafter"/>
</dbReference>
<dbReference type="PANTHER" id="PTHR47627:SF1">
    <property type="entry name" value="RUBREDOXIN-1-RELATED"/>
    <property type="match status" value="1"/>
</dbReference>
<evidence type="ECO:0000313" key="8">
    <source>
        <dbReference type="Proteomes" id="UP000198656"/>
    </source>
</evidence>
<dbReference type="RefSeq" id="WP_092334693.1">
    <property type="nucleotide sequence ID" value="NZ_FNCP01000020.1"/>
</dbReference>
<dbReference type="InterPro" id="IPR048574">
    <property type="entry name" value="RUBY_RBDX"/>
</dbReference>
<dbReference type="PANTHER" id="PTHR47627">
    <property type="entry name" value="RUBREDOXIN"/>
    <property type="match status" value="1"/>
</dbReference>
<keyword evidence="8" id="KW-1185">Reference proteome</keyword>
<evidence type="ECO:0000256" key="1">
    <source>
        <dbReference type="ARBA" id="ARBA00001965"/>
    </source>
</evidence>
<sequence>MRKFKCSICGYTYDEAAGLPEKGIAPGTRWEDIPQDFVCPLCGALRTVFEELKETSPIPAHTSQEDEHFESLRELTPGELSALCSNLAKGCEKQHLTEAMDLFYQLADYYKSKVAAHSSQNFEDIAEVLKYDLSESYSKANTVAAEKADRGALRALVWSEKVSRMGNSLLERYAKEGNTLLENTKLYVCEICGFIYLGNDLPEICPVCKVPNYKISQIGRR</sequence>
<evidence type="ECO:0000256" key="4">
    <source>
        <dbReference type="ARBA" id="ARBA00022982"/>
    </source>
</evidence>
<gene>
    <name evidence="7" type="ORF">SAMN05443529_12071</name>
</gene>
<dbReference type="FunFam" id="2.20.28.10:FF:000001">
    <property type="entry name" value="Rubredoxin"/>
    <property type="match status" value="1"/>
</dbReference>
<dbReference type="OrthoDB" id="9802447at2"/>
<name>A0A1G8FTF6_9FIRM</name>
<dbReference type="InterPro" id="IPR024934">
    <property type="entry name" value="Rubredoxin-like_dom"/>
</dbReference>
<dbReference type="STRING" id="1121419.SAMN05443529_12071"/>
<feature type="domain" description="Rubredoxin-like" evidence="6">
    <location>
        <begin position="184"/>
        <end position="218"/>
    </location>
</feature>
<dbReference type="Gene3D" id="2.20.28.10">
    <property type="match status" value="2"/>
</dbReference>
<dbReference type="Pfam" id="PF21349">
    <property type="entry name" value="RUBY_RBDX"/>
    <property type="match status" value="1"/>
</dbReference>